<evidence type="ECO:0000313" key="1">
    <source>
        <dbReference type="EMBL" id="RID87069.1"/>
    </source>
</evidence>
<dbReference type="Proteomes" id="UP000266016">
    <property type="component" value="Unassembled WGS sequence"/>
</dbReference>
<comment type="caution">
    <text evidence="1">The sequence shown here is derived from an EMBL/GenBank/DDBJ whole genome shotgun (WGS) entry which is preliminary data.</text>
</comment>
<accession>A0A398BAD1</accession>
<gene>
    <name evidence="1" type="ORF">D1953_07060</name>
</gene>
<organism evidence="1 2">
    <name type="scientific">Peribacillus asahii</name>
    <dbReference type="NCBI Taxonomy" id="228899"/>
    <lineage>
        <taxon>Bacteria</taxon>
        <taxon>Bacillati</taxon>
        <taxon>Bacillota</taxon>
        <taxon>Bacilli</taxon>
        <taxon>Bacillales</taxon>
        <taxon>Bacillaceae</taxon>
        <taxon>Peribacillus</taxon>
    </lineage>
</organism>
<dbReference type="AlphaFoldDB" id="A0A398BAD1"/>
<proteinExistence type="predicted"/>
<dbReference type="InterPro" id="IPR006524">
    <property type="entry name" value="ArpU-like"/>
</dbReference>
<dbReference type="NCBIfam" id="TIGR01637">
    <property type="entry name" value="phage_arpU"/>
    <property type="match status" value="1"/>
</dbReference>
<name>A0A398BAD1_9BACI</name>
<sequence length="127" mass="15088">MGAKQLSLFEDINEKEVRRTVARELKQYKALKVAQQNRDERLQEGINLLFPSLNQNEKEKELKVRQIDRALEYALDEVERQIVREKYLSPKRVKDINLYLDMGMTKDQYYTRKKEAIFLIAAALEII</sequence>
<reference evidence="1 2" key="1">
    <citation type="submission" date="2018-08" db="EMBL/GenBank/DDBJ databases">
        <title>Bacillus jemisoniae sp. nov., Bacillus chryseoplanitiae sp. nov., Bacillus resnikiae sp. nov., and Bacillus frankliniae sp. nov., isolated from Viking spacecraft and associated surfaces.</title>
        <authorList>
            <person name="Seuylemezian A."/>
            <person name="Vaishampayan P."/>
        </authorList>
    </citation>
    <scope>NUCLEOTIDE SEQUENCE [LARGE SCALE GENOMIC DNA]</scope>
    <source>
        <strain evidence="1 2">MA001</strain>
    </source>
</reference>
<evidence type="ECO:0000313" key="2">
    <source>
        <dbReference type="Proteomes" id="UP000266016"/>
    </source>
</evidence>
<keyword evidence="2" id="KW-1185">Reference proteome</keyword>
<dbReference type="EMBL" id="QWVS01000013">
    <property type="protein sequence ID" value="RID87069.1"/>
    <property type="molecule type" value="Genomic_DNA"/>
</dbReference>
<protein>
    <submittedName>
        <fullName evidence="1">ArpU family transcriptional regulator</fullName>
    </submittedName>
</protein>
<dbReference type="RefSeq" id="WP_119116464.1">
    <property type="nucleotide sequence ID" value="NZ_QWVS01000013.1"/>
</dbReference>